<accession>A0A1G2TXT5</accession>
<evidence type="ECO:0000313" key="3">
    <source>
        <dbReference type="Proteomes" id="UP000177707"/>
    </source>
</evidence>
<sequence length="67" mass="7581">MPKVNAVLEPVQKTAEMIISSGDLHSLNLDYPLRPSELRDDSRTSKKSSVKPRLEHIVSNSRPLLRE</sequence>
<evidence type="ECO:0000313" key="2">
    <source>
        <dbReference type="EMBL" id="OHB01382.1"/>
    </source>
</evidence>
<proteinExistence type="predicted"/>
<name>A0A1G2TXT5_9BACT</name>
<feature type="compositionally biased region" description="Polar residues" evidence="1">
    <location>
        <begin position="58"/>
        <end position="67"/>
    </location>
</feature>
<protein>
    <submittedName>
        <fullName evidence="2">Uncharacterized protein</fullName>
    </submittedName>
</protein>
<reference evidence="2 3" key="1">
    <citation type="journal article" date="2016" name="Nat. Commun.">
        <title>Thousands of microbial genomes shed light on interconnected biogeochemical processes in an aquifer system.</title>
        <authorList>
            <person name="Anantharaman K."/>
            <person name="Brown C.T."/>
            <person name="Hug L.A."/>
            <person name="Sharon I."/>
            <person name="Castelle C.J."/>
            <person name="Probst A.J."/>
            <person name="Thomas B.C."/>
            <person name="Singh A."/>
            <person name="Wilkins M.J."/>
            <person name="Karaoz U."/>
            <person name="Brodie E.L."/>
            <person name="Williams K.H."/>
            <person name="Hubbard S.S."/>
            <person name="Banfield J.F."/>
        </authorList>
    </citation>
    <scope>NUCLEOTIDE SEQUENCE [LARGE SCALE GENOMIC DNA]</scope>
</reference>
<evidence type="ECO:0000256" key="1">
    <source>
        <dbReference type="SAM" id="MobiDB-lite"/>
    </source>
</evidence>
<dbReference type="Proteomes" id="UP000177707">
    <property type="component" value="Unassembled WGS sequence"/>
</dbReference>
<gene>
    <name evidence="2" type="ORF">A3A96_01665</name>
</gene>
<dbReference type="EMBL" id="MHWB01000013">
    <property type="protein sequence ID" value="OHB01382.1"/>
    <property type="molecule type" value="Genomic_DNA"/>
</dbReference>
<dbReference type="AlphaFoldDB" id="A0A1G2TXT5"/>
<comment type="caution">
    <text evidence="2">The sequence shown here is derived from an EMBL/GenBank/DDBJ whole genome shotgun (WGS) entry which is preliminary data.</text>
</comment>
<feature type="region of interest" description="Disordered" evidence="1">
    <location>
        <begin position="33"/>
        <end position="67"/>
    </location>
</feature>
<organism evidence="2 3">
    <name type="scientific">Candidatus Zambryskibacteria bacterium RIFCSPLOWO2_01_FULL_39_39</name>
    <dbReference type="NCBI Taxonomy" id="1802758"/>
    <lineage>
        <taxon>Bacteria</taxon>
        <taxon>Candidatus Zambryskiibacteriota</taxon>
    </lineage>
</organism>